<accession>A0ABR8EAK5</accession>
<reference evidence="2 3" key="1">
    <citation type="journal article" date="2020" name="ISME J.">
        <title>Comparative genomics reveals insights into cyanobacterial evolution and habitat adaptation.</title>
        <authorList>
            <person name="Chen M.Y."/>
            <person name="Teng W.K."/>
            <person name="Zhao L."/>
            <person name="Hu C.X."/>
            <person name="Zhou Y.K."/>
            <person name="Han B.P."/>
            <person name="Song L.R."/>
            <person name="Shu W.S."/>
        </authorList>
    </citation>
    <scope>NUCLEOTIDE SEQUENCE [LARGE SCALE GENOMIC DNA]</scope>
    <source>
        <strain evidence="2 3">FACHB-1370</strain>
    </source>
</reference>
<feature type="region of interest" description="Disordered" evidence="1">
    <location>
        <begin position="40"/>
        <end position="60"/>
    </location>
</feature>
<sequence length="60" mass="6758">MPRRKWVSDGIKCEILKVGEGIWKKGKMRIKVVLEFCPDEPKSSNSLLTASNSPLDDLRG</sequence>
<dbReference type="Pfam" id="PF08872">
    <property type="entry name" value="KGK"/>
    <property type="match status" value="1"/>
</dbReference>
<evidence type="ECO:0008006" key="4">
    <source>
        <dbReference type="Google" id="ProtNLM"/>
    </source>
</evidence>
<keyword evidence="3" id="KW-1185">Reference proteome</keyword>
<evidence type="ECO:0000313" key="2">
    <source>
        <dbReference type="EMBL" id="MBD2543209.1"/>
    </source>
</evidence>
<dbReference type="InterPro" id="IPR014971">
    <property type="entry name" value="KGK"/>
</dbReference>
<gene>
    <name evidence="2" type="ORF">H6G72_04940</name>
</gene>
<name>A0ABR8EAK5_9CYAN</name>
<protein>
    <recommendedName>
        <fullName evidence="4">Transposase</fullName>
    </recommendedName>
</protein>
<dbReference type="Proteomes" id="UP000641954">
    <property type="component" value="Unassembled WGS sequence"/>
</dbReference>
<feature type="compositionally biased region" description="Polar residues" evidence="1">
    <location>
        <begin position="43"/>
        <end position="54"/>
    </location>
</feature>
<organism evidence="2 3">
    <name type="scientific">Planktothricoides raciborskii FACHB-1370</name>
    <dbReference type="NCBI Taxonomy" id="2949576"/>
    <lineage>
        <taxon>Bacteria</taxon>
        <taxon>Bacillati</taxon>
        <taxon>Cyanobacteriota</taxon>
        <taxon>Cyanophyceae</taxon>
        <taxon>Oscillatoriophycideae</taxon>
        <taxon>Oscillatoriales</taxon>
        <taxon>Oscillatoriaceae</taxon>
        <taxon>Planktothricoides</taxon>
    </lineage>
</organism>
<dbReference type="RefSeq" id="WP_082348785.1">
    <property type="nucleotide sequence ID" value="NZ_JACJSK010000005.1"/>
</dbReference>
<comment type="caution">
    <text evidence="2">The sequence shown here is derived from an EMBL/GenBank/DDBJ whole genome shotgun (WGS) entry which is preliminary data.</text>
</comment>
<evidence type="ECO:0000313" key="3">
    <source>
        <dbReference type="Proteomes" id="UP000641954"/>
    </source>
</evidence>
<proteinExistence type="predicted"/>
<evidence type="ECO:0000256" key="1">
    <source>
        <dbReference type="SAM" id="MobiDB-lite"/>
    </source>
</evidence>
<dbReference type="EMBL" id="JACJSK010000005">
    <property type="protein sequence ID" value="MBD2543209.1"/>
    <property type="molecule type" value="Genomic_DNA"/>
</dbReference>